<dbReference type="AlphaFoldDB" id="A0AAE2D437"/>
<evidence type="ECO:0000313" key="2">
    <source>
        <dbReference type="Proteomes" id="UP001292079"/>
    </source>
</evidence>
<comment type="caution">
    <text evidence="1">The sequence shown here is derived from an EMBL/GenBank/DDBJ whole genome shotgun (WGS) entry which is preliminary data.</text>
</comment>
<evidence type="ECO:0000313" key="1">
    <source>
        <dbReference type="EMBL" id="KAK4470442.1"/>
    </source>
</evidence>
<sequence>MKACTEIFQETISLIEQYFWLRNIQPLSKDDFVNKLSFVDDVYFLFAEISKYRNVLRQCVTKLYNISSFTLLPSLKSQFVFLFYVSLFGMEIFGENGLKYFLLCSKVHYSKELLRFLCTHKIISEIKSEWVSVYDETFVEEFLIKPLEKWRPTFKALQKYLESEDNTLYPRKVTGNIRKIARLAEFILYSTEIQPFVLTLPKPRSVLIPEIVIPEMQKMRDPPPSTYTQPPEISLLETEKIKNRQQIENLKIQSDKLKPRCAEAIYSDAKVIRNQNEKFSTVSLEDISKNRRKMNSPIKLESHRTSSYKRNNLSVLNKTAVVNTNVVTILREWKLYSDREREQRQN</sequence>
<organism evidence="1 2">
    <name type="scientific">Schistosoma mekongi</name>
    <name type="common">Parasitic worm</name>
    <dbReference type="NCBI Taxonomy" id="38744"/>
    <lineage>
        <taxon>Eukaryota</taxon>
        <taxon>Metazoa</taxon>
        <taxon>Spiralia</taxon>
        <taxon>Lophotrochozoa</taxon>
        <taxon>Platyhelminthes</taxon>
        <taxon>Trematoda</taxon>
        <taxon>Digenea</taxon>
        <taxon>Strigeidida</taxon>
        <taxon>Schistosomatoidea</taxon>
        <taxon>Schistosomatidae</taxon>
        <taxon>Schistosoma</taxon>
    </lineage>
</organism>
<reference evidence="1" key="2">
    <citation type="journal article" date="2023" name="Infect Dis Poverty">
        <title>Chromosome-scale genome of the human blood fluke Schistosoma mekongi and its implications for public health.</title>
        <authorList>
            <person name="Zhou M."/>
            <person name="Xu L."/>
            <person name="Xu D."/>
            <person name="Chen W."/>
            <person name="Khan J."/>
            <person name="Hu Y."/>
            <person name="Huang H."/>
            <person name="Wei H."/>
            <person name="Zhang Y."/>
            <person name="Chusongsang P."/>
            <person name="Tanasarnprasert K."/>
            <person name="Hu X."/>
            <person name="Limpanont Y."/>
            <person name="Lv Z."/>
        </authorList>
    </citation>
    <scope>NUCLEOTIDE SEQUENCE</scope>
    <source>
        <strain evidence="1">LV_2022a</strain>
    </source>
</reference>
<protein>
    <submittedName>
        <fullName evidence="1">Uncharacterized protein</fullName>
    </submittedName>
</protein>
<name>A0AAE2D437_SCHME</name>
<accession>A0AAE2D437</accession>
<reference evidence="1" key="1">
    <citation type="submission" date="2022-04" db="EMBL/GenBank/DDBJ databases">
        <authorList>
            <person name="Xu L."/>
            <person name="Lv Z."/>
        </authorList>
    </citation>
    <scope>NUCLEOTIDE SEQUENCE</scope>
    <source>
        <strain evidence="1">LV_2022a</strain>
    </source>
</reference>
<keyword evidence="2" id="KW-1185">Reference proteome</keyword>
<dbReference type="Proteomes" id="UP001292079">
    <property type="component" value="Unassembled WGS sequence"/>
</dbReference>
<dbReference type="PANTHER" id="PTHR34649:SF1">
    <property type="entry name" value="CILIA- AND FLAGELLA-ASSOCIATED PROTEIN 99"/>
    <property type="match status" value="1"/>
</dbReference>
<proteinExistence type="predicted"/>
<dbReference type="PANTHER" id="PTHR34649">
    <property type="entry name" value="CILIA- AND FLAGELLA-ASSOCIATED PROTEIN 99"/>
    <property type="match status" value="1"/>
</dbReference>
<dbReference type="InterPro" id="IPR039341">
    <property type="entry name" value="CFAP99"/>
</dbReference>
<dbReference type="EMBL" id="JALJAT010000004">
    <property type="protein sequence ID" value="KAK4470442.1"/>
    <property type="molecule type" value="Genomic_DNA"/>
</dbReference>
<gene>
    <name evidence="1" type="ORF">MN116_005995</name>
</gene>